<feature type="region of interest" description="Disordered" evidence="1">
    <location>
        <begin position="425"/>
        <end position="464"/>
    </location>
</feature>
<dbReference type="SUPFAM" id="SSF51556">
    <property type="entry name" value="Metallo-dependent hydrolases"/>
    <property type="match status" value="1"/>
</dbReference>
<evidence type="ECO:0000313" key="3">
    <source>
        <dbReference type="Proteomes" id="UP001163878"/>
    </source>
</evidence>
<reference evidence="2" key="1">
    <citation type="submission" date="2022-10" db="EMBL/GenBank/DDBJ databases">
        <title>Cytochrome P450 Catalyzes Benzene Ring Formation in the Biosynthesis of Trialkyl-Substituted Aromatic Polyketides.</title>
        <authorList>
            <person name="Zhao E."/>
            <person name="Ge H."/>
        </authorList>
    </citation>
    <scope>NUCLEOTIDE SEQUENCE</scope>
    <source>
        <strain evidence="2">NA0869</strain>
    </source>
</reference>
<evidence type="ECO:0008006" key="4">
    <source>
        <dbReference type="Google" id="ProtNLM"/>
    </source>
</evidence>
<protein>
    <recommendedName>
        <fullName evidence="4">Amidohydrolase</fullName>
    </recommendedName>
</protein>
<dbReference type="InterPro" id="IPR032466">
    <property type="entry name" value="Metal_Hydrolase"/>
</dbReference>
<sequence length="464" mass="48154">MTVHTAPLLCDGRRWSPDGWVLVTDGRVADWGAGGTPPPAGHPVQRHGALLPGPVDVCARVTGYFNRMIDGDALAPHRACLELAAEAGVGVVLAVGGHTEPCAALAELGAGGGPSLLWTGPVLDAPPLAATATRLVRDAPAARRAVEGLAADGAYMVATGPSLDARLLGEVVAAAREHGMGVTHQPGRADAVEAARAGVRVVRDLPRCLLGPAGQGRGGGRGPAAVVRAFADPAVRHAAAERLRVLAAHEVALLPLLHSWRRSALLDEAVAEPRLDRLVPMAPFHQYLLDMRGPGMVFGRRYARDHFGFEHLKGAAREEFDDGWAFLLEALATAHASGVTLLPGSDALGVALVPGYGLYDELSWWEQAGLPRRTVLTAATGGAFDTLTGRSQAITPWATGVLALEGDLEAPPALAALPPALRTLAGPWPADALSPSPTGPPKGAVRPHSGPPRPGPRDPQETRP</sequence>
<feature type="compositionally biased region" description="Basic and acidic residues" evidence="1">
    <location>
        <begin position="455"/>
        <end position="464"/>
    </location>
</feature>
<dbReference type="Proteomes" id="UP001163878">
    <property type="component" value="Chromosome"/>
</dbReference>
<keyword evidence="3" id="KW-1185">Reference proteome</keyword>
<gene>
    <name evidence="2" type="ORF">OGH68_03570</name>
</gene>
<evidence type="ECO:0000313" key="2">
    <source>
        <dbReference type="EMBL" id="UYQ60639.1"/>
    </source>
</evidence>
<organism evidence="2 3">
    <name type="scientific">Streptomyces peucetius</name>
    <dbReference type="NCBI Taxonomy" id="1950"/>
    <lineage>
        <taxon>Bacteria</taxon>
        <taxon>Bacillati</taxon>
        <taxon>Actinomycetota</taxon>
        <taxon>Actinomycetes</taxon>
        <taxon>Kitasatosporales</taxon>
        <taxon>Streptomycetaceae</taxon>
        <taxon>Streptomyces</taxon>
    </lineage>
</organism>
<dbReference type="Gene3D" id="3.20.20.140">
    <property type="entry name" value="Metal-dependent hydrolases"/>
    <property type="match status" value="1"/>
</dbReference>
<accession>A0ABY6I1J0</accession>
<dbReference type="EMBL" id="CP107567">
    <property type="protein sequence ID" value="UYQ60639.1"/>
    <property type="molecule type" value="Genomic_DNA"/>
</dbReference>
<name>A0ABY6I1J0_STRPE</name>
<proteinExistence type="predicted"/>
<evidence type="ECO:0000256" key="1">
    <source>
        <dbReference type="SAM" id="MobiDB-lite"/>
    </source>
</evidence>
<dbReference type="RefSeq" id="WP_264241845.1">
    <property type="nucleotide sequence ID" value="NZ_CP107567.1"/>
</dbReference>